<gene>
    <name evidence="2" type="ORF">E8K88_02645</name>
</gene>
<evidence type="ECO:0000313" key="3">
    <source>
        <dbReference type="Proteomes" id="UP000306236"/>
    </source>
</evidence>
<keyword evidence="3" id="KW-1185">Reference proteome</keyword>
<evidence type="ECO:0000256" key="1">
    <source>
        <dbReference type="SAM" id="MobiDB-lite"/>
    </source>
</evidence>
<dbReference type="Proteomes" id="UP000306236">
    <property type="component" value="Unassembled WGS sequence"/>
</dbReference>
<sequence>MDTTDNINSLVDEVRDGADEPLTLQEFQSIVREAINQPPWRAQADREADYADGNQLDSDLLRRQKALGIPPAKENKITPAIRAVCGYEAKTRTDWRVTPDGDPGGQDVADALNYRLNQAERHAKADRALSEAFKSMIVTGVGWVEVASAQNSIQFPYKCRHVHRNEVFWDMHAQEPDLSDARWLYRRRWVERQRAAQLFPEHAPIILRSLEKWIAGHAGEMLEGDLSTGLLNAANAERAWTATEDSWYNDENETIAITEVWYRRWVRTTILRMPDGRAVEYDQANELHQVAVTTGRGRLVEELMGRVRQAFWMGPHQLVDRPSPYPHCHFPYVPVWGYREDMTGVPYGLVRDMIFPQDNLNSSISKLRWGMSATRTERTKGAVAMSDEQFRRQVSRVDADIVLDEVHMAKQGARFEVKRDFQLNDQQFQLMQDSRQSIEGVSGITPAFQGQKGTARSGLQEQTQLEQSEISIADLMDSFKDARTQVGELLMALIIADMGKEETTIVIEGDVLNPPRTVVINAPEVDPHTGVAYRSNDIKRTRLKVALEDVPSSSGFRAQQLNALSESIKSLPAQMQQVMMPFMVDLMDLPRKKQVVEAIQQANGQADPEQVREQVKQELMYELKERELSVKERMADAQIEKLVREAVQVGVTSAFAAMQTGEKIALNPLVAPIGDVVMKQAGWQPPNPAGQDPNYPVPPQSVSVEQPGGVPGDTSPTTPQLPLQADSAAAGANQGIETLRAD</sequence>
<dbReference type="AlphaFoldDB" id="A0A4S5BXZ6"/>
<dbReference type="Pfam" id="PF16510">
    <property type="entry name" value="P22_portal"/>
    <property type="match status" value="1"/>
</dbReference>
<proteinExistence type="predicted"/>
<dbReference type="InterPro" id="IPR032427">
    <property type="entry name" value="P22_portal"/>
</dbReference>
<dbReference type="EMBL" id="SSWX01000002">
    <property type="protein sequence ID" value="THJ36181.1"/>
    <property type="molecule type" value="Genomic_DNA"/>
</dbReference>
<reference evidence="2 3" key="1">
    <citation type="submission" date="2019-04" db="EMBL/GenBank/DDBJ databases">
        <title>Lampropedia sp YIM MLB12 draf genome.</title>
        <authorList>
            <person name="Wang Y.-X."/>
        </authorList>
    </citation>
    <scope>NUCLEOTIDE SEQUENCE [LARGE SCALE GENOMIC DNA]</scope>
    <source>
        <strain evidence="2 3">YIM MLB12</strain>
    </source>
</reference>
<evidence type="ECO:0000313" key="2">
    <source>
        <dbReference type="EMBL" id="THJ36181.1"/>
    </source>
</evidence>
<feature type="region of interest" description="Disordered" evidence="1">
    <location>
        <begin position="682"/>
        <end position="742"/>
    </location>
</feature>
<dbReference type="OrthoDB" id="8564969at2"/>
<dbReference type="RefSeq" id="WP_136405087.1">
    <property type="nucleotide sequence ID" value="NZ_SSWX01000002.1"/>
</dbReference>
<name>A0A4S5BXZ6_9BURK</name>
<protein>
    <recommendedName>
        <fullName evidence="4">Phage portal protein</fullName>
    </recommendedName>
</protein>
<evidence type="ECO:0008006" key="4">
    <source>
        <dbReference type="Google" id="ProtNLM"/>
    </source>
</evidence>
<organism evidence="2 3">
    <name type="scientific">Lampropedia aestuarii</name>
    <dbReference type="NCBI Taxonomy" id="2562762"/>
    <lineage>
        <taxon>Bacteria</taxon>
        <taxon>Pseudomonadati</taxon>
        <taxon>Pseudomonadota</taxon>
        <taxon>Betaproteobacteria</taxon>
        <taxon>Burkholderiales</taxon>
        <taxon>Comamonadaceae</taxon>
        <taxon>Lampropedia</taxon>
    </lineage>
</organism>
<accession>A0A4S5BXZ6</accession>
<comment type="caution">
    <text evidence="2">The sequence shown here is derived from an EMBL/GenBank/DDBJ whole genome shotgun (WGS) entry which is preliminary data.</text>
</comment>